<dbReference type="InterPro" id="IPR036852">
    <property type="entry name" value="Peptidase_S8/S53_dom_sf"/>
</dbReference>
<evidence type="ECO:0000259" key="4">
    <source>
        <dbReference type="Pfam" id="PF00082"/>
    </source>
</evidence>
<dbReference type="SUPFAM" id="SSF52743">
    <property type="entry name" value="Subtilisin-like"/>
    <property type="match status" value="1"/>
</dbReference>
<keyword evidence="2" id="KW-0378">Hydrolase</keyword>
<dbReference type="EMBL" id="HF548288">
    <property type="protein sequence ID" value="CCO21235.1"/>
    <property type="molecule type" value="Genomic_DNA"/>
</dbReference>
<dbReference type="AlphaFoldDB" id="S0DFN7"/>
<gene>
    <name evidence="5" type="ORF">BN138_369</name>
    <name evidence="6" type="ORF">BN138_423</name>
    <name evidence="7" type="ORF">BN138_434</name>
</gene>
<dbReference type="InterPro" id="IPR015500">
    <property type="entry name" value="Peptidase_S8_subtilisin-rel"/>
</dbReference>
<sequence>MPNPEAYFVEGYSYNTVILEGEISSDILDSFKTKEEIVSATYLLKYNGSQSAYTNEFIVKLKDGTSFARLKELADKTTCRIGKEDEFVKNQYMLYISNASELDAIQTANMFYETGLFEFAEPNLIDLAVENSSDTYFTSQWGLKKTAYNEVDINIEPAWVVTKGSPNIRIAVIDSGVDLTHPDLQGNLLAGYDATGLGTGGGPYYDEVWNGLVQVTKGDSHGTAVAGIIAALQNSEGISGVAPFGKSQSHGSAGCKPYRAECCGYPR</sequence>
<name>S0DFN7_9ZZZZ</name>
<accession>S0DFN7</accession>
<dbReference type="InterPro" id="IPR022398">
    <property type="entry name" value="Peptidase_S8_His-AS"/>
</dbReference>
<dbReference type="PROSITE" id="PS00137">
    <property type="entry name" value="SUBTILASE_HIS"/>
    <property type="match status" value="1"/>
</dbReference>
<feature type="domain" description="Peptidase S8/S53" evidence="4">
    <location>
        <begin position="167"/>
        <end position="243"/>
    </location>
</feature>
<dbReference type="PRINTS" id="PR00723">
    <property type="entry name" value="SUBTILISIN"/>
</dbReference>
<evidence type="ECO:0000313" key="6">
    <source>
        <dbReference type="EMBL" id="CCO21235.1"/>
    </source>
</evidence>
<evidence type="ECO:0000256" key="2">
    <source>
        <dbReference type="ARBA" id="ARBA00022801"/>
    </source>
</evidence>
<dbReference type="PROSITE" id="PS00136">
    <property type="entry name" value="SUBTILASE_ASP"/>
    <property type="match status" value="1"/>
</dbReference>
<dbReference type="GO" id="GO:0016020">
    <property type="term" value="C:membrane"/>
    <property type="evidence" value="ECO:0007669"/>
    <property type="project" value="TreeGrafter"/>
</dbReference>
<dbReference type="PROSITE" id="PS51892">
    <property type="entry name" value="SUBTILASE"/>
    <property type="match status" value="1"/>
</dbReference>
<reference evidence="6" key="2">
    <citation type="journal article" date="2013" name="Biotechnol. Biofuels">
        <title>Mining for hemicellulases in the fungus-growing termite Pseudacanthotermes militaris using functional metagenomics.</title>
        <authorList>
            <person name="Bastien G."/>
            <person name="Arnal G."/>
            <person name="Bozonnet S."/>
            <person name="Laguerre S."/>
            <person name="Ferreira F."/>
            <person name="Faure R."/>
            <person name="Henrissat B."/>
            <person name="Lefevre F."/>
            <person name="Robe P."/>
            <person name="Bouchez O."/>
            <person name="Noirot C."/>
            <person name="Dumon C."/>
            <person name="O'Donohue M."/>
        </authorList>
    </citation>
    <scope>NUCLEOTIDE SEQUENCE</scope>
</reference>
<dbReference type="Pfam" id="PF00082">
    <property type="entry name" value="Peptidase_S8"/>
    <property type="match status" value="1"/>
</dbReference>
<dbReference type="PANTHER" id="PTHR42884">
    <property type="entry name" value="PROPROTEIN CONVERTASE SUBTILISIN/KEXIN-RELATED"/>
    <property type="match status" value="1"/>
</dbReference>
<protein>
    <submittedName>
        <fullName evidence="6">Putative subtilase family protein</fullName>
    </submittedName>
</protein>
<dbReference type="PANTHER" id="PTHR42884:SF14">
    <property type="entry name" value="NEUROENDOCRINE CONVERTASE 1"/>
    <property type="match status" value="1"/>
</dbReference>
<evidence type="ECO:0000313" key="7">
    <source>
        <dbReference type="EMBL" id="CCO21246.1"/>
    </source>
</evidence>
<keyword evidence="3" id="KW-0720">Serine protease</keyword>
<proteinExistence type="predicted"/>
<evidence type="ECO:0000256" key="3">
    <source>
        <dbReference type="ARBA" id="ARBA00022825"/>
    </source>
</evidence>
<dbReference type="InterPro" id="IPR000209">
    <property type="entry name" value="Peptidase_S8/S53_dom"/>
</dbReference>
<organism evidence="6">
    <name type="scientific">termite gut metagenome</name>
    <dbReference type="NCBI Taxonomy" id="433724"/>
    <lineage>
        <taxon>unclassified sequences</taxon>
        <taxon>metagenomes</taxon>
        <taxon>organismal metagenomes</taxon>
    </lineage>
</organism>
<evidence type="ECO:0000313" key="5">
    <source>
        <dbReference type="EMBL" id="CCO21181.1"/>
    </source>
</evidence>
<dbReference type="Gene3D" id="3.40.50.200">
    <property type="entry name" value="Peptidase S8/S53 domain"/>
    <property type="match status" value="1"/>
</dbReference>
<keyword evidence="1" id="KW-0645">Protease</keyword>
<dbReference type="GO" id="GO:0004252">
    <property type="term" value="F:serine-type endopeptidase activity"/>
    <property type="evidence" value="ECO:0007669"/>
    <property type="project" value="InterPro"/>
</dbReference>
<reference evidence="6" key="1">
    <citation type="submission" date="2012-10" db="EMBL/GenBank/DDBJ databases">
        <authorList>
            <person name="Sandrine L."/>
        </authorList>
    </citation>
    <scope>NUCLEOTIDE SEQUENCE</scope>
</reference>
<dbReference type="EMBL" id="HF548289">
    <property type="protein sequence ID" value="CCO21246.1"/>
    <property type="molecule type" value="Genomic_DNA"/>
</dbReference>
<dbReference type="InterPro" id="IPR023827">
    <property type="entry name" value="Peptidase_S8_Asp-AS"/>
</dbReference>
<evidence type="ECO:0000256" key="1">
    <source>
        <dbReference type="ARBA" id="ARBA00022670"/>
    </source>
</evidence>
<dbReference type="EMBL" id="HF548287">
    <property type="protein sequence ID" value="CCO21181.1"/>
    <property type="molecule type" value="Genomic_DNA"/>
</dbReference>
<dbReference type="GO" id="GO:0016485">
    <property type="term" value="P:protein processing"/>
    <property type="evidence" value="ECO:0007669"/>
    <property type="project" value="TreeGrafter"/>
</dbReference>